<dbReference type="EMBL" id="ASGP02000003">
    <property type="protein sequence ID" value="KAH9518103.1"/>
    <property type="molecule type" value="Genomic_DNA"/>
</dbReference>
<gene>
    <name evidence="1" type="ORF">DERF_008700</name>
</gene>
<keyword evidence="2" id="KW-1185">Reference proteome</keyword>
<accession>A0A922I1H2</accession>
<evidence type="ECO:0000313" key="2">
    <source>
        <dbReference type="Proteomes" id="UP000790347"/>
    </source>
</evidence>
<reference evidence="1" key="2">
    <citation type="journal article" date="2022" name="Res Sq">
        <title>Comparative Genomics Reveals Insights into the Divergent Evolution of Astigmatic Mites and Household Pest Adaptations.</title>
        <authorList>
            <person name="Xiong Q."/>
            <person name="Wan A.T.-Y."/>
            <person name="Liu X.-Y."/>
            <person name="Fung C.S.-H."/>
            <person name="Xiao X."/>
            <person name="Malainual N."/>
            <person name="Hou J."/>
            <person name="Wang L."/>
            <person name="Wang M."/>
            <person name="Yang K."/>
            <person name="Cui Y."/>
            <person name="Leung E."/>
            <person name="Nong W."/>
            <person name="Shin S.-K."/>
            <person name="Au S."/>
            <person name="Jeong K.Y."/>
            <person name="Chew F.T."/>
            <person name="Hui J."/>
            <person name="Leung T.F."/>
            <person name="Tungtrongchitr A."/>
            <person name="Zhong N."/>
            <person name="Liu Z."/>
            <person name="Tsui S."/>
        </authorList>
    </citation>
    <scope>NUCLEOTIDE SEQUENCE</scope>
    <source>
        <strain evidence="1">Derf</strain>
        <tissue evidence="1">Whole organism</tissue>
    </source>
</reference>
<comment type="caution">
    <text evidence="1">The sequence shown here is derived from an EMBL/GenBank/DDBJ whole genome shotgun (WGS) entry which is preliminary data.</text>
</comment>
<proteinExistence type="predicted"/>
<dbReference type="Proteomes" id="UP000790347">
    <property type="component" value="Unassembled WGS sequence"/>
</dbReference>
<organism evidence="1 2">
    <name type="scientific">Dermatophagoides farinae</name>
    <name type="common">American house dust mite</name>
    <dbReference type="NCBI Taxonomy" id="6954"/>
    <lineage>
        <taxon>Eukaryota</taxon>
        <taxon>Metazoa</taxon>
        <taxon>Ecdysozoa</taxon>
        <taxon>Arthropoda</taxon>
        <taxon>Chelicerata</taxon>
        <taxon>Arachnida</taxon>
        <taxon>Acari</taxon>
        <taxon>Acariformes</taxon>
        <taxon>Sarcoptiformes</taxon>
        <taxon>Astigmata</taxon>
        <taxon>Psoroptidia</taxon>
        <taxon>Analgoidea</taxon>
        <taxon>Pyroglyphidae</taxon>
        <taxon>Dermatophagoidinae</taxon>
        <taxon>Dermatophagoides</taxon>
    </lineage>
</organism>
<dbReference type="AlphaFoldDB" id="A0A922I1H2"/>
<reference evidence="1" key="1">
    <citation type="submission" date="2013-05" db="EMBL/GenBank/DDBJ databases">
        <authorList>
            <person name="Yim A.K.Y."/>
            <person name="Chan T.F."/>
            <person name="Ji K.M."/>
            <person name="Liu X.Y."/>
            <person name="Zhou J.W."/>
            <person name="Li R.Q."/>
            <person name="Yang K.Y."/>
            <person name="Li J."/>
            <person name="Li M."/>
            <person name="Law P.T.W."/>
            <person name="Wu Y.L."/>
            <person name="Cai Z.L."/>
            <person name="Qin H."/>
            <person name="Bao Y."/>
            <person name="Leung R.K.K."/>
            <person name="Ng P.K.S."/>
            <person name="Zou J."/>
            <person name="Zhong X.J."/>
            <person name="Ran P.X."/>
            <person name="Zhong N.S."/>
            <person name="Liu Z.G."/>
            <person name="Tsui S.K.W."/>
        </authorList>
    </citation>
    <scope>NUCLEOTIDE SEQUENCE</scope>
    <source>
        <strain evidence="1">Derf</strain>
        <tissue evidence="1">Whole organism</tissue>
    </source>
</reference>
<evidence type="ECO:0000313" key="1">
    <source>
        <dbReference type="EMBL" id="KAH9518103.1"/>
    </source>
</evidence>
<protein>
    <submittedName>
        <fullName evidence="1">Uncharacterized protein</fullName>
    </submittedName>
</protein>
<name>A0A922I1H2_DERFA</name>
<sequence length="59" mass="6860">MGKSSGRYFILCEKNNINIIYRFYDKHSKCPVSISISYFVLLQPDQSQYTISIYVQSAT</sequence>